<organism evidence="1 2">
    <name type="scientific">Methanohalarchaeum thermophilum</name>
    <dbReference type="NCBI Taxonomy" id="1903181"/>
    <lineage>
        <taxon>Archaea</taxon>
        <taxon>Methanobacteriati</taxon>
        <taxon>Methanobacteriota</taxon>
        <taxon>Methanonatronarchaeia</taxon>
        <taxon>Methanonatronarchaeales</taxon>
        <taxon>Methanonatronarchaeaceae</taxon>
        <taxon>Candidatus Methanohalarchaeum</taxon>
    </lineage>
</organism>
<dbReference type="InParanoid" id="A0A1Q6DVM0"/>
<comment type="caution">
    <text evidence="1">The sequence shown here is derived from an EMBL/GenBank/DDBJ whole genome shotgun (WGS) entry which is preliminary data.</text>
</comment>
<reference evidence="1" key="1">
    <citation type="submission" date="2016-12" db="EMBL/GenBank/DDBJ databases">
        <title>Discovery of methanogenic haloarchaea.</title>
        <authorList>
            <person name="Sorokin D.Y."/>
            <person name="Makarova K.S."/>
            <person name="Abbas B."/>
            <person name="Ferrer M."/>
            <person name="Golyshin P.N."/>
        </authorList>
    </citation>
    <scope>NUCLEOTIDE SEQUENCE [LARGE SCALE GENOMIC DNA]</scope>
    <source>
        <strain evidence="1">HMET1</strain>
    </source>
</reference>
<dbReference type="Proteomes" id="UP000185744">
    <property type="component" value="Unassembled WGS sequence"/>
</dbReference>
<accession>A0A1Q6DVM0</accession>
<evidence type="ECO:0000313" key="1">
    <source>
        <dbReference type="EMBL" id="OKY78388.1"/>
    </source>
</evidence>
<gene>
    <name evidence="1" type="ORF">BTN85_0879</name>
</gene>
<proteinExistence type="predicted"/>
<dbReference type="EMBL" id="MSDW01000001">
    <property type="protein sequence ID" value="OKY78388.1"/>
    <property type="molecule type" value="Genomic_DNA"/>
</dbReference>
<protein>
    <submittedName>
        <fullName evidence="1">IS element related protein</fullName>
    </submittedName>
</protein>
<dbReference type="AlphaFoldDB" id="A0A1Q6DVM0"/>
<keyword evidence="2" id="KW-1185">Reference proteome</keyword>
<dbReference type="STRING" id="1903181.BTN85_0879"/>
<sequence>MRRTVKIRLDLGQNQRELLQKTIEQFKQACQKVVDYGWNKDGLKTYQKNKLHKATYDKIREDTDLPANLVIRARDRASEAIKGCVEKLKKGERS</sequence>
<evidence type="ECO:0000313" key="2">
    <source>
        <dbReference type="Proteomes" id="UP000185744"/>
    </source>
</evidence>
<name>A0A1Q6DVM0_METT1</name>